<evidence type="ECO:0000256" key="2">
    <source>
        <dbReference type="ARBA" id="ARBA00022448"/>
    </source>
</evidence>
<dbReference type="InterPro" id="IPR035892">
    <property type="entry name" value="C2_domain_sf"/>
</dbReference>
<name>A0A8C5GH21_GOUWI</name>
<evidence type="ECO:0000256" key="3">
    <source>
        <dbReference type="ARBA" id="ARBA00022553"/>
    </source>
</evidence>
<dbReference type="InterPro" id="IPR019018">
    <property type="entry name" value="Rab-bd_FIP-RBD"/>
</dbReference>
<feature type="region of interest" description="Disordered" evidence="6">
    <location>
        <begin position="491"/>
        <end position="525"/>
    </location>
</feature>
<dbReference type="SUPFAM" id="SSF144270">
    <property type="entry name" value="Eferin C-derminal domain-like"/>
    <property type="match status" value="1"/>
</dbReference>
<dbReference type="GeneID" id="114456415"/>
<dbReference type="GO" id="GO:0045055">
    <property type="term" value="P:regulated exocytosis"/>
    <property type="evidence" value="ECO:0007669"/>
    <property type="project" value="TreeGrafter"/>
</dbReference>
<feature type="compositionally biased region" description="Low complexity" evidence="6">
    <location>
        <begin position="756"/>
        <end position="775"/>
    </location>
</feature>
<dbReference type="PROSITE" id="PS50004">
    <property type="entry name" value="C2"/>
    <property type="match status" value="1"/>
</dbReference>
<dbReference type="InterPro" id="IPR037789">
    <property type="entry name" value="FIP_classI"/>
</dbReference>
<dbReference type="GO" id="GO:0031267">
    <property type="term" value="F:small GTPase binding"/>
    <property type="evidence" value="ECO:0007669"/>
    <property type="project" value="InterPro"/>
</dbReference>
<reference evidence="9" key="1">
    <citation type="submission" date="2020-06" db="EMBL/GenBank/DDBJ databases">
        <authorList>
            <consortium name="Wellcome Sanger Institute Data Sharing"/>
        </authorList>
    </citation>
    <scope>NUCLEOTIDE SEQUENCE [LARGE SCALE GENOMIC DNA]</scope>
</reference>
<feature type="compositionally biased region" description="Low complexity" evidence="6">
    <location>
        <begin position="243"/>
        <end position="266"/>
    </location>
</feature>
<protein>
    <submittedName>
        <fullName evidence="9">Rab11 family-interacting protein 5-like</fullName>
    </submittedName>
</protein>
<sequence>MSSLTVPQDQKWLPTHVQVTVLRGRGLRGKGKHGTSDVYTIIQLGKEKYSTCVAEKTTEPEWREECSFELQPGVLESGFPSGSNELVLTVMHRALIGMDVFLGQAVIQLDKVFMESRSVKNEWYRLNSKTGKKEKERGDIQASIQFTRNNLTASMYDLVMKDKSASTFSKLKEHMRGRRRSSEKDSSSAVLPSGYGSMYRMRQRLPSEGGGEEDYEDDEGGEVRRSKMRTFFLRGKLRKSSDTRSSTSLGSESSESSSRGGSLSPTAGISVVVSDLSNSASNSSNLTADNSPEHTANTSPKLSPLKSDFGDEVREITIVVPQPAVSVNGSYAYDVQTLDLGPGNPVGTLGLGPTQKTLSLSHSLQNLSPWACKETPGQVGDGRRWSFDKPCEEEKAAIAAALEKSGPMFMEEEPSGRGALTEAMPSFCAWTAESESTGKKQKRKGPSPSKTESEQASAATEERHRSWFGLKESHSKPSLVVSPTLEFSTDPHPLSFTPNPHLPAPPVDPASLDPPLHHTNPFCRSQPPRSPCNPFFTFQHNPFYKQMPTSQHLNRSLPPLPYLSSARPPITQLFPELSNEILASTHNNPASEDSTNREDMEILGQSPFFVKAEKTPLIKKPANPFMPVQELEVDSQWDDSFEAFAAGRLQSPEDFTADCGKQQNLFRDSPLHPSSCEGVLPSTDEDDLNTNNAQRYQTYPLASSTLRLDSFPAILDTIPENMSDNSAVNSSSNFKDLNACTTNHSIHTEDSSHITSAPLGGSSSPDPSSSGLGSSAEDDYLSCLSTHSDKVSASSEEAESSILCFEKLKKPSISAEDFSDTSNNLSLVDAVQQTVIQYEDNDEEKVYLNSAEASLASPVQKIEAIDSKMPNNSYIVSPCTSLEPNCTNSASPEEYSKEFNSSAHFSADIMNSYTLPSFSITTSSPNINQQGLNASIKHTSAGQSDDSQKSPTPFVDFRDYHNSYSPKGPESTLLHTHVSYQTLNVSADSQDYQSCESQPSSKYSSVIESLHSANSTLSGENKANPSAGLKVFNTTRSFDEEVNQSHRFNGFLNGTQDVTVTCEQSLTVGAVSDPHISCTPKHLSDGEVEHLYTLTNTLLQRSNSEGTLARAFNSLPVPSFGSDPGAIQDSSLVHAGPALPSLTSFPPSLTPESSRFPEQLCTLPSLAKASATAMQAISSIPMSQETGQKQAANQLTSPHPVKPLTSAMLTEEKRSVLATGLEKLKSTINPGRSSHSSEQEVDRKKFLTEGAGSYYHLTHSELVSLLVQREAELGRQKAEFERQKLLLSKREVELKRLKPQVRDLEDYIDTLLVRIMEQKPTLLQVGSRLK</sequence>
<dbReference type="PROSITE" id="PS51511">
    <property type="entry name" value="FIP_RBD"/>
    <property type="match status" value="1"/>
</dbReference>
<feature type="compositionally biased region" description="Acidic residues" evidence="6">
    <location>
        <begin position="210"/>
        <end position="220"/>
    </location>
</feature>
<feature type="region of interest" description="Disordered" evidence="6">
    <location>
        <begin position="668"/>
        <end position="690"/>
    </location>
</feature>
<dbReference type="Proteomes" id="UP000694680">
    <property type="component" value="Chromosome 22"/>
</dbReference>
<dbReference type="Pfam" id="PF09457">
    <property type="entry name" value="RBD-FIP"/>
    <property type="match status" value="1"/>
</dbReference>
<evidence type="ECO:0000313" key="10">
    <source>
        <dbReference type="Proteomes" id="UP000694680"/>
    </source>
</evidence>
<feature type="region of interest" description="Disordered" evidence="6">
    <location>
        <begin position="431"/>
        <end position="470"/>
    </location>
</feature>
<evidence type="ECO:0000256" key="6">
    <source>
        <dbReference type="SAM" id="MobiDB-lite"/>
    </source>
</evidence>
<dbReference type="SMART" id="SM00239">
    <property type="entry name" value="C2"/>
    <property type="match status" value="1"/>
</dbReference>
<reference evidence="9" key="3">
    <citation type="submission" date="2025-09" db="UniProtKB">
        <authorList>
            <consortium name="Ensembl"/>
        </authorList>
    </citation>
    <scope>IDENTIFICATION</scope>
</reference>
<dbReference type="SUPFAM" id="SSF49562">
    <property type="entry name" value="C2 domain (Calcium/lipid-binding domain, CaLB)"/>
    <property type="match status" value="1"/>
</dbReference>
<dbReference type="GO" id="GO:0055037">
    <property type="term" value="C:recycling endosome"/>
    <property type="evidence" value="ECO:0007669"/>
    <property type="project" value="UniProtKB-SubCell"/>
</dbReference>
<evidence type="ECO:0000256" key="4">
    <source>
        <dbReference type="ARBA" id="ARBA00022753"/>
    </source>
</evidence>
<dbReference type="Gene3D" id="2.60.40.150">
    <property type="entry name" value="C2 domain"/>
    <property type="match status" value="1"/>
</dbReference>
<keyword evidence="2" id="KW-0813">Transport</keyword>
<dbReference type="GO" id="GO:0030141">
    <property type="term" value="C:secretory granule"/>
    <property type="evidence" value="ECO:0007669"/>
    <property type="project" value="TreeGrafter"/>
</dbReference>
<gene>
    <name evidence="9" type="primary">rab11fip5a</name>
</gene>
<dbReference type="GO" id="GO:0015031">
    <property type="term" value="P:protein transport"/>
    <property type="evidence" value="ECO:0007669"/>
    <property type="project" value="UniProtKB-KW"/>
</dbReference>
<dbReference type="PANTHER" id="PTHR15746">
    <property type="entry name" value="RAB11-RELATED"/>
    <property type="match status" value="1"/>
</dbReference>
<dbReference type="InterPro" id="IPR037245">
    <property type="entry name" value="FIP-RBD_C_sf"/>
</dbReference>
<feature type="compositionally biased region" description="Basic and acidic residues" evidence="6">
    <location>
        <begin position="460"/>
        <end position="470"/>
    </location>
</feature>
<dbReference type="GO" id="GO:0005769">
    <property type="term" value="C:early endosome"/>
    <property type="evidence" value="ECO:0007669"/>
    <property type="project" value="TreeGrafter"/>
</dbReference>
<keyword evidence="5" id="KW-0653">Protein transport</keyword>
<organism evidence="9 10">
    <name type="scientific">Gouania willdenowi</name>
    <name type="common">Blunt-snouted clingfish</name>
    <name type="synonym">Lepadogaster willdenowi</name>
    <dbReference type="NCBI Taxonomy" id="441366"/>
    <lineage>
        <taxon>Eukaryota</taxon>
        <taxon>Metazoa</taxon>
        <taxon>Chordata</taxon>
        <taxon>Craniata</taxon>
        <taxon>Vertebrata</taxon>
        <taxon>Euteleostomi</taxon>
        <taxon>Actinopterygii</taxon>
        <taxon>Neopterygii</taxon>
        <taxon>Teleostei</taxon>
        <taxon>Neoteleostei</taxon>
        <taxon>Acanthomorphata</taxon>
        <taxon>Ovalentaria</taxon>
        <taxon>Blenniimorphae</taxon>
        <taxon>Blenniiformes</taxon>
        <taxon>Gobiesocoidei</taxon>
        <taxon>Gobiesocidae</taxon>
        <taxon>Gobiesocinae</taxon>
        <taxon>Gouania</taxon>
    </lineage>
</organism>
<evidence type="ECO:0000259" key="8">
    <source>
        <dbReference type="PROSITE" id="PS51511"/>
    </source>
</evidence>
<comment type="subcellular location">
    <subcellularLocation>
        <location evidence="1">Recycling endosome</location>
    </subcellularLocation>
</comment>
<feature type="domain" description="FIP-RBD" evidence="8">
    <location>
        <begin position="1264"/>
        <end position="1326"/>
    </location>
</feature>
<keyword evidence="10" id="KW-1185">Reference proteome</keyword>
<dbReference type="OrthoDB" id="8956628at2759"/>
<dbReference type="Gene3D" id="1.20.5.2440">
    <property type="match status" value="1"/>
</dbReference>
<reference evidence="9" key="2">
    <citation type="submission" date="2025-08" db="UniProtKB">
        <authorList>
            <consortium name="Ensembl"/>
        </authorList>
    </citation>
    <scope>IDENTIFICATION</scope>
</reference>
<evidence type="ECO:0000313" key="9">
    <source>
        <dbReference type="Ensembl" id="ENSGWIP00000030230.1"/>
    </source>
</evidence>
<feature type="domain" description="C2" evidence="7">
    <location>
        <begin position="1"/>
        <end position="124"/>
    </location>
</feature>
<dbReference type="RefSeq" id="XP_028293944.1">
    <property type="nucleotide sequence ID" value="XM_028438143.1"/>
</dbReference>
<feature type="region of interest" description="Disordered" evidence="6">
    <location>
        <begin position="169"/>
        <end position="266"/>
    </location>
</feature>
<evidence type="ECO:0000259" key="7">
    <source>
        <dbReference type="PROSITE" id="PS50004"/>
    </source>
</evidence>
<dbReference type="PANTHER" id="PTHR15746:SF14">
    <property type="entry name" value="RAB11 FAMILY-INTERACTING PROTEIN 5"/>
    <property type="match status" value="1"/>
</dbReference>
<feature type="compositionally biased region" description="Low complexity" evidence="6">
    <location>
        <begin position="278"/>
        <end position="290"/>
    </location>
</feature>
<dbReference type="FunFam" id="2.60.40.150:FF:000070">
    <property type="entry name" value="rab11 family-interacting protein 2 isoform X1"/>
    <property type="match status" value="1"/>
</dbReference>
<feature type="region of interest" description="Disordered" evidence="6">
    <location>
        <begin position="748"/>
        <end position="776"/>
    </location>
</feature>
<dbReference type="Pfam" id="PF00168">
    <property type="entry name" value="C2"/>
    <property type="match status" value="1"/>
</dbReference>
<dbReference type="GO" id="GO:0045335">
    <property type="term" value="C:phagocytic vesicle"/>
    <property type="evidence" value="ECO:0007669"/>
    <property type="project" value="TreeGrafter"/>
</dbReference>
<feature type="region of interest" description="Disordered" evidence="6">
    <location>
        <begin position="278"/>
        <end position="307"/>
    </location>
</feature>
<keyword evidence="4" id="KW-0967">Endosome</keyword>
<feature type="compositionally biased region" description="Basic and acidic residues" evidence="6">
    <location>
        <begin position="169"/>
        <end position="186"/>
    </location>
</feature>
<accession>A0A8C5GH21</accession>
<proteinExistence type="predicted"/>
<dbReference type="GO" id="GO:0005739">
    <property type="term" value="C:mitochondrion"/>
    <property type="evidence" value="ECO:0007669"/>
    <property type="project" value="TreeGrafter"/>
</dbReference>
<dbReference type="CTD" id="562719"/>
<feature type="compositionally biased region" description="Polar residues" evidence="6">
    <location>
        <begin position="937"/>
        <end position="951"/>
    </location>
</feature>
<evidence type="ECO:0000256" key="5">
    <source>
        <dbReference type="ARBA" id="ARBA00022927"/>
    </source>
</evidence>
<dbReference type="InterPro" id="IPR000008">
    <property type="entry name" value="C2_dom"/>
</dbReference>
<dbReference type="Ensembl" id="ENSGWIT00000032966.1">
    <property type="protein sequence ID" value="ENSGWIP00000030230.1"/>
    <property type="gene ID" value="ENSGWIG00000015753.1"/>
</dbReference>
<keyword evidence="3" id="KW-0597">Phosphoprotein</keyword>
<evidence type="ECO:0000256" key="1">
    <source>
        <dbReference type="ARBA" id="ARBA00004172"/>
    </source>
</evidence>
<feature type="region of interest" description="Disordered" evidence="6">
    <location>
        <begin position="937"/>
        <end position="972"/>
    </location>
</feature>